<dbReference type="AlphaFoldDB" id="A0A1G2KVQ2"/>
<name>A0A1G2KVQ2_9BACT</name>
<protein>
    <recommendedName>
        <fullName evidence="3">Peptidase M12B domain-containing protein</fullName>
    </recommendedName>
</protein>
<dbReference type="InterPro" id="IPR024079">
    <property type="entry name" value="MetalloPept_cat_dom_sf"/>
</dbReference>
<dbReference type="SUPFAM" id="SSF55486">
    <property type="entry name" value="Metalloproteases ('zincins'), catalytic domain"/>
    <property type="match status" value="1"/>
</dbReference>
<accession>A0A1G2KVQ2</accession>
<evidence type="ECO:0000313" key="2">
    <source>
        <dbReference type="Proteomes" id="UP000177811"/>
    </source>
</evidence>
<proteinExistence type="predicted"/>
<dbReference type="Pfam" id="PF13688">
    <property type="entry name" value="Reprolysin_5"/>
    <property type="match status" value="1"/>
</dbReference>
<sequence length="248" mass="27617">MFFVVIAGIMWNPPDRADRGMPPSERPVATIQVSLHSSIPKEGAPPEKDVGTPTDNGAAIAAPRAVTVTIMVDKELLADTEKDATILQIVSLMHETSERFSHNFGISFFYTVVPWDYLPGDIEVDIHNALDDVERQWTVQMSDITVAVTKKGLYHETCSKAETQLPCQKSYKGGIARVLGNSAIVSMHMVTFHAFLHELGHVFGAIHPDTDIPSVMSSTYSLVDYFDENNKAIIMKYRERVFRPKNIP</sequence>
<comment type="caution">
    <text evidence="1">The sequence shown here is derived from an EMBL/GenBank/DDBJ whole genome shotgun (WGS) entry which is preliminary data.</text>
</comment>
<dbReference type="EMBL" id="MHQL01000014">
    <property type="protein sequence ID" value="OHA03483.1"/>
    <property type="molecule type" value="Genomic_DNA"/>
</dbReference>
<reference evidence="1 2" key="1">
    <citation type="journal article" date="2016" name="Nat. Commun.">
        <title>Thousands of microbial genomes shed light on interconnected biogeochemical processes in an aquifer system.</title>
        <authorList>
            <person name="Anantharaman K."/>
            <person name="Brown C.T."/>
            <person name="Hug L.A."/>
            <person name="Sharon I."/>
            <person name="Castelle C.J."/>
            <person name="Probst A.J."/>
            <person name="Thomas B.C."/>
            <person name="Singh A."/>
            <person name="Wilkins M.J."/>
            <person name="Karaoz U."/>
            <person name="Brodie E.L."/>
            <person name="Williams K.H."/>
            <person name="Hubbard S.S."/>
            <person name="Banfield J.F."/>
        </authorList>
    </citation>
    <scope>NUCLEOTIDE SEQUENCE [LARGE SCALE GENOMIC DNA]</scope>
</reference>
<evidence type="ECO:0000313" key="1">
    <source>
        <dbReference type="EMBL" id="OHA03483.1"/>
    </source>
</evidence>
<dbReference type="Gene3D" id="3.40.390.10">
    <property type="entry name" value="Collagenase (Catalytic Domain)"/>
    <property type="match status" value="1"/>
</dbReference>
<evidence type="ECO:0008006" key="3">
    <source>
        <dbReference type="Google" id="ProtNLM"/>
    </source>
</evidence>
<dbReference type="Proteomes" id="UP000177811">
    <property type="component" value="Unassembled WGS sequence"/>
</dbReference>
<dbReference type="GO" id="GO:0008237">
    <property type="term" value="F:metallopeptidase activity"/>
    <property type="evidence" value="ECO:0007669"/>
    <property type="project" value="InterPro"/>
</dbReference>
<gene>
    <name evidence="1" type="ORF">A3C16_00055</name>
</gene>
<organism evidence="1 2">
    <name type="scientific">Candidatus Sungbacteria bacterium RIFCSPHIGHO2_02_FULL_51_29</name>
    <dbReference type="NCBI Taxonomy" id="1802273"/>
    <lineage>
        <taxon>Bacteria</taxon>
        <taxon>Candidatus Sungiibacteriota</taxon>
    </lineage>
</organism>